<name>A0A9P0AXK8_BRAAE</name>
<keyword evidence="3" id="KW-0863">Zinc-finger</keyword>
<dbReference type="GO" id="GO:0008270">
    <property type="term" value="F:zinc ion binding"/>
    <property type="evidence" value="ECO:0007669"/>
    <property type="project" value="UniProtKB-KW"/>
</dbReference>
<comment type="subcellular location">
    <subcellularLocation>
        <location evidence="1">Nucleus</location>
    </subcellularLocation>
</comment>
<evidence type="ECO:0000256" key="3">
    <source>
        <dbReference type="ARBA" id="ARBA00022771"/>
    </source>
</evidence>
<protein>
    <recommendedName>
        <fullName evidence="9">GATA zinc finger domain-containing protein 1</fullName>
    </recommendedName>
</protein>
<evidence type="ECO:0000313" key="8">
    <source>
        <dbReference type="Proteomes" id="UP001154078"/>
    </source>
</evidence>
<dbReference type="Proteomes" id="UP001154078">
    <property type="component" value="Chromosome 2"/>
</dbReference>
<evidence type="ECO:0000256" key="1">
    <source>
        <dbReference type="ARBA" id="ARBA00004123"/>
    </source>
</evidence>
<dbReference type="PANTHER" id="PTHR13340:SF2">
    <property type="entry name" value="GATA ZINC FINGER DOMAIN-CONTAINING PROTEIN 1"/>
    <property type="match status" value="1"/>
</dbReference>
<dbReference type="EMBL" id="OV121133">
    <property type="protein sequence ID" value="CAH0550379.1"/>
    <property type="molecule type" value="Genomic_DNA"/>
</dbReference>
<keyword evidence="8" id="KW-1185">Reference proteome</keyword>
<sequence length="241" mass="27113">MPMKGTPTCLKCKATESPLWTNAENLGALCLNCVNETKDNLKKEQEEDEDDKSEESGKSSKRKIRQTRSYKTRLNPFALPKAALPKGKGRRQLHKRQPIKAPTAVATPVTSEYVFYKGSYIQIGDIVSMIDVEGGTYYAQIKGLMTDQYCKKSAVVTWLLPTQESPPPEQEFDPATYIIGPEEDIMRDLDCMEFVMHAPSDYYKSHSSPYPSVHTPAIPGYIWTSMDSIKKMCGTQESLQL</sequence>
<dbReference type="PANTHER" id="PTHR13340">
    <property type="entry name" value="GATA ZINC FINGER DOMAIN-CONTAINING"/>
    <property type="match status" value="1"/>
</dbReference>
<evidence type="ECO:0000256" key="6">
    <source>
        <dbReference type="SAM" id="MobiDB-lite"/>
    </source>
</evidence>
<evidence type="ECO:0008006" key="9">
    <source>
        <dbReference type="Google" id="ProtNLM"/>
    </source>
</evidence>
<keyword evidence="5" id="KW-0539">Nucleus</keyword>
<gene>
    <name evidence="7" type="ORF">MELIAE_LOCUS3209</name>
</gene>
<dbReference type="AlphaFoldDB" id="A0A9P0AXK8"/>
<dbReference type="GO" id="GO:0006325">
    <property type="term" value="P:chromatin organization"/>
    <property type="evidence" value="ECO:0007669"/>
    <property type="project" value="TreeGrafter"/>
</dbReference>
<keyword evidence="4" id="KW-0862">Zinc</keyword>
<proteinExistence type="predicted"/>
<dbReference type="InterPro" id="IPR039050">
    <property type="entry name" value="GATAD1"/>
</dbReference>
<evidence type="ECO:0000256" key="5">
    <source>
        <dbReference type="ARBA" id="ARBA00023242"/>
    </source>
</evidence>
<accession>A0A9P0AXK8</accession>
<evidence type="ECO:0000256" key="4">
    <source>
        <dbReference type="ARBA" id="ARBA00022833"/>
    </source>
</evidence>
<evidence type="ECO:0000313" key="7">
    <source>
        <dbReference type="EMBL" id="CAH0550379.1"/>
    </source>
</evidence>
<reference evidence="7" key="1">
    <citation type="submission" date="2021-12" db="EMBL/GenBank/DDBJ databases">
        <authorList>
            <person name="King R."/>
        </authorList>
    </citation>
    <scope>NUCLEOTIDE SEQUENCE</scope>
</reference>
<dbReference type="OrthoDB" id="9994231at2759"/>
<evidence type="ECO:0000256" key="2">
    <source>
        <dbReference type="ARBA" id="ARBA00022723"/>
    </source>
</evidence>
<dbReference type="GO" id="GO:0005634">
    <property type="term" value="C:nucleus"/>
    <property type="evidence" value="ECO:0007669"/>
    <property type="project" value="UniProtKB-SubCell"/>
</dbReference>
<feature type="region of interest" description="Disordered" evidence="6">
    <location>
        <begin position="41"/>
        <end position="67"/>
    </location>
</feature>
<keyword evidence="2" id="KW-0479">Metal-binding</keyword>
<organism evidence="7 8">
    <name type="scientific">Brassicogethes aeneus</name>
    <name type="common">Rape pollen beetle</name>
    <name type="synonym">Meligethes aeneus</name>
    <dbReference type="NCBI Taxonomy" id="1431903"/>
    <lineage>
        <taxon>Eukaryota</taxon>
        <taxon>Metazoa</taxon>
        <taxon>Ecdysozoa</taxon>
        <taxon>Arthropoda</taxon>
        <taxon>Hexapoda</taxon>
        <taxon>Insecta</taxon>
        <taxon>Pterygota</taxon>
        <taxon>Neoptera</taxon>
        <taxon>Endopterygota</taxon>
        <taxon>Coleoptera</taxon>
        <taxon>Polyphaga</taxon>
        <taxon>Cucujiformia</taxon>
        <taxon>Nitidulidae</taxon>
        <taxon>Meligethinae</taxon>
        <taxon>Brassicogethes</taxon>
    </lineage>
</organism>